<organism evidence="4 5">
    <name type="scientific">Thiohalobacter thiocyanaticus</name>
    <dbReference type="NCBI Taxonomy" id="585455"/>
    <lineage>
        <taxon>Bacteria</taxon>
        <taxon>Pseudomonadati</taxon>
        <taxon>Pseudomonadota</taxon>
        <taxon>Gammaproteobacteria</taxon>
        <taxon>Thiohalobacterales</taxon>
        <taxon>Thiohalobacteraceae</taxon>
        <taxon>Thiohalobacter</taxon>
    </lineage>
</organism>
<dbReference type="AlphaFoldDB" id="A0A426QIQ4"/>
<comment type="caution">
    <text evidence="4">The sequence shown here is derived from an EMBL/GenBank/DDBJ whole genome shotgun (WGS) entry which is preliminary data.</text>
</comment>
<dbReference type="OrthoDB" id="9804785at2"/>
<keyword evidence="5" id="KW-1185">Reference proteome</keyword>
<dbReference type="InterPro" id="IPR006321">
    <property type="entry name" value="PilT/PilU"/>
</dbReference>
<dbReference type="NCBIfam" id="TIGR01420">
    <property type="entry name" value="pilT_fam"/>
    <property type="match status" value="1"/>
</dbReference>
<comment type="similarity">
    <text evidence="1">Belongs to the GSP E family.</text>
</comment>
<dbReference type="CDD" id="cd01131">
    <property type="entry name" value="PilT"/>
    <property type="match status" value="1"/>
</dbReference>
<dbReference type="Pfam" id="PF00437">
    <property type="entry name" value="T2SSE"/>
    <property type="match status" value="1"/>
</dbReference>
<evidence type="ECO:0000256" key="2">
    <source>
        <dbReference type="SAM" id="MobiDB-lite"/>
    </source>
</evidence>
<dbReference type="Gene3D" id="3.40.50.300">
    <property type="entry name" value="P-loop containing nucleotide triphosphate hydrolases"/>
    <property type="match status" value="1"/>
</dbReference>
<evidence type="ECO:0000256" key="1">
    <source>
        <dbReference type="ARBA" id="ARBA00006611"/>
    </source>
</evidence>
<dbReference type="Proteomes" id="UP000287798">
    <property type="component" value="Unassembled WGS sequence"/>
</dbReference>
<dbReference type="InterPro" id="IPR001482">
    <property type="entry name" value="T2SS/T4SS_dom"/>
</dbReference>
<evidence type="ECO:0000313" key="4">
    <source>
        <dbReference type="EMBL" id="RRQ21620.1"/>
    </source>
</evidence>
<reference evidence="4 5" key="1">
    <citation type="journal article" date="2010" name="Int. J. Syst. Evol. Microbiol.">
        <title>Thiohalobacter thiocyanaticus gen. nov., sp. nov., a moderately halophilic, sulfur-oxidizing gammaproteobacterium from hypersaline lakes, that utilizes thiocyanate.</title>
        <authorList>
            <person name="Sorokin D.Y."/>
            <person name="Kovaleva O.L."/>
            <person name="Tourova T.P."/>
            <person name="Muyzer G."/>
        </authorList>
    </citation>
    <scope>NUCLEOTIDE SEQUENCE [LARGE SCALE GENOMIC DNA]</scope>
    <source>
        <strain evidence="4 5">Hrh1</strain>
    </source>
</reference>
<dbReference type="InterPro" id="IPR027417">
    <property type="entry name" value="P-loop_NTPase"/>
</dbReference>
<dbReference type="GO" id="GO:0005524">
    <property type="term" value="F:ATP binding"/>
    <property type="evidence" value="ECO:0007669"/>
    <property type="project" value="InterPro"/>
</dbReference>
<feature type="domain" description="Bacterial type II secretion system protein E" evidence="3">
    <location>
        <begin position="68"/>
        <end position="294"/>
    </location>
</feature>
<dbReference type="Gene3D" id="3.30.450.90">
    <property type="match status" value="1"/>
</dbReference>
<gene>
    <name evidence="4" type="ORF">D6C00_06455</name>
</gene>
<dbReference type="PANTHER" id="PTHR30486">
    <property type="entry name" value="TWITCHING MOTILITY PROTEIN PILT"/>
    <property type="match status" value="1"/>
</dbReference>
<dbReference type="PANTHER" id="PTHR30486:SF12">
    <property type="entry name" value="TYPE IV PILUS ATPASE PILU"/>
    <property type="match status" value="1"/>
</dbReference>
<dbReference type="SUPFAM" id="SSF52540">
    <property type="entry name" value="P-loop containing nucleoside triphosphate hydrolases"/>
    <property type="match status" value="1"/>
</dbReference>
<accession>A0A426QIQ4</accession>
<dbReference type="RefSeq" id="WP_125180962.1">
    <property type="nucleotide sequence ID" value="NZ_QZMU01000001.1"/>
</dbReference>
<name>A0A426QIQ4_9GAMM</name>
<sequence length="392" mass="43821">MEFKDYLKIMVMKDASDLYLSTGAPPCAKFQGQLKVVEKATMTPERIREIAYSLMSETQQKDFEKKPEMNLAVSEHNVGRFRVNIFKQRNSIGMVVRNIKTEIPAWQDLGLPSILTDVMMSRRGLVLFVGATGSGKSTSLASLIDYRNTNATGHIITIEDPIEFIHSHKKSIVNQREVGLDTDSYEDALANTLRQAPDVILIGEIRHRETMEHAIAFAETGHLCLSTLHANNANQALDRIINFFPEEKRDQLLLDLSLNLRAFISQRLVQTTDGQRTAAIEILLGTPLVKDLVRRGDVHEIKEVMEKSENLGMQTFDMALYNLYMEGRISLEEALRNADSPNNLRLRINLTAEDAEQALAEKSDSFSLEEDDTPSSNIATAGGGLGLKLADD</sequence>
<protein>
    <submittedName>
        <fullName evidence="4">PilT/PilU family type 4a pilus ATPase</fullName>
    </submittedName>
</protein>
<evidence type="ECO:0000259" key="3">
    <source>
        <dbReference type="Pfam" id="PF00437"/>
    </source>
</evidence>
<proteinExistence type="inferred from homology"/>
<feature type="region of interest" description="Disordered" evidence="2">
    <location>
        <begin position="361"/>
        <end position="392"/>
    </location>
</feature>
<evidence type="ECO:0000313" key="5">
    <source>
        <dbReference type="Proteomes" id="UP000287798"/>
    </source>
</evidence>
<dbReference type="InterPro" id="IPR050921">
    <property type="entry name" value="T4SS_GSP_E_ATPase"/>
</dbReference>
<dbReference type="GO" id="GO:0016887">
    <property type="term" value="F:ATP hydrolysis activity"/>
    <property type="evidence" value="ECO:0007669"/>
    <property type="project" value="InterPro"/>
</dbReference>
<dbReference type="EMBL" id="QZMU01000001">
    <property type="protein sequence ID" value="RRQ21620.1"/>
    <property type="molecule type" value="Genomic_DNA"/>
</dbReference>